<sequence length="297" mass="32029">MDSMPGRADADFSFFSCQTLLRLVQTRITVSRSISQPTGVPADWPAAPPLLPFFMLFVFFRYFAPALSSSSQVELTLSLCVTIWPNDRFTRLGVPSFWTVARLASQALLLAGCLASPQEPGEGELSPQLRSSYILDDYSLDMLHAKTHFGNHMLSFLPPSTGFNPLTRLPHAPTGNISWTDQAGLEPGLSRAHFDASEARLPHDDESPGGQWFGPRAGLGLAYTNAEKSGGSDHTEVQSSRGTGLRDFDGQEAKVGGDGAIMTSSADSVSIEQSDVCRPAEIEEGIQCLSDPPASSY</sequence>
<accession>A0A448X7Z6</accession>
<dbReference type="AlphaFoldDB" id="A0A448X7Z6"/>
<proteinExistence type="predicted"/>
<feature type="compositionally biased region" description="Polar residues" evidence="1">
    <location>
        <begin position="262"/>
        <end position="273"/>
    </location>
</feature>
<dbReference type="EMBL" id="CAAALY010112106">
    <property type="protein sequence ID" value="VEL30412.1"/>
    <property type="molecule type" value="Genomic_DNA"/>
</dbReference>
<gene>
    <name evidence="2" type="ORF">PXEA_LOCUS23852</name>
</gene>
<evidence type="ECO:0000313" key="2">
    <source>
        <dbReference type="EMBL" id="VEL30412.1"/>
    </source>
</evidence>
<name>A0A448X7Z6_9PLAT</name>
<feature type="non-terminal residue" evidence="2">
    <location>
        <position position="297"/>
    </location>
</feature>
<keyword evidence="3" id="KW-1185">Reference proteome</keyword>
<dbReference type="Proteomes" id="UP000784294">
    <property type="component" value="Unassembled WGS sequence"/>
</dbReference>
<protein>
    <submittedName>
        <fullName evidence="2">Uncharacterized protein</fullName>
    </submittedName>
</protein>
<evidence type="ECO:0000256" key="1">
    <source>
        <dbReference type="SAM" id="MobiDB-lite"/>
    </source>
</evidence>
<evidence type="ECO:0000313" key="3">
    <source>
        <dbReference type="Proteomes" id="UP000784294"/>
    </source>
</evidence>
<reference evidence="2" key="1">
    <citation type="submission" date="2018-11" db="EMBL/GenBank/DDBJ databases">
        <authorList>
            <consortium name="Pathogen Informatics"/>
        </authorList>
    </citation>
    <scope>NUCLEOTIDE SEQUENCE</scope>
</reference>
<feature type="region of interest" description="Disordered" evidence="1">
    <location>
        <begin position="227"/>
        <end position="274"/>
    </location>
</feature>
<organism evidence="2 3">
    <name type="scientific">Protopolystoma xenopodis</name>
    <dbReference type="NCBI Taxonomy" id="117903"/>
    <lineage>
        <taxon>Eukaryota</taxon>
        <taxon>Metazoa</taxon>
        <taxon>Spiralia</taxon>
        <taxon>Lophotrochozoa</taxon>
        <taxon>Platyhelminthes</taxon>
        <taxon>Monogenea</taxon>
        <taxon>Polyopisthocotylea</taxon>
        <taxon>Polystomatidea</taxon>
        <taxon>Polystomatidae</taxon>
        <taxon>Protopolystoma</taxon>
    </lineage>
</organism>
<comment type="caution">
    <text evidence="2">The sequence shown here is derived from an EMBL/GenBank/DDBJ whole genome shotgun (WGS) entry which is preliminary data.</text>
</comment>